<dbReference type="Pfam" id="PF07859">
    <property type="entry name" value="Abhydrolase_3"/>
    <property type="match status" value="1"/>
</dbReference>
<dbReference type="Proteomes" id="UP001491310">
    <property type="component" value="Unassembled WGS sequence"/>
</dbReference>
<organism evidence="4 5">
    <name type="scientific">Coccomyxa subellipsoidea</name>
    <dbReference type="NCBI Taxonomy" id="248742"/>
    <lineage>
        <taxon>Eukaryota</taxon>
        <taxon>Viridiplantae</taxon>
        <taxon>Chlorophyta</taxon>
        <taxon>core chlorophytes</taxon>
        <taxon>Trebouxiophyceae</taxon>
        <taxon>Trebouxiophyceae incertae sedis</taxon>
        <taxon>Coccomyxaceae</taxon>
        <taxon>Coccomyxa</taxon>
    </lineage>
</organism>
<keyword evidence="2" id="KW-0378">Hydrolase</keyword>
<feature type="domain" description="Alpha/beta hydrolase fold-3" evidence="3">
    <location>
        <begin position="32"/>
        <end position="237"/>
    </location>
</feature>
<dbReference type="PANTHER" id="PTHR48081">
    <property type="entry name" value="AB HYDROLASE SUPERFAMILY PROTEIN C4A8.06C"/>
    <property type="match status" value="1"/>
</dbReference>
<proteinExistence type="inferred from homology"/>
<keyword evidence="5" id="KW-1185">Reference proteome</keyword>
<dbReference type="InterPro" id="IPR050300">
    <property type="entry name" value="GDXG_lipolytic_enzyme"/>
</dbReference>
<dbReference type="InterPro" id="IPR029058">
    <property type="entry name" value="AB_hydrolase_fold"/>
</dbReference>
<evidence type="ECO:0000256" key="2">
    <source>
        <dbReference type="ARBA" id="ARBA00022801"/>
    </source>
</evidence>
<evidence type="ECO:0000259" key="3">
    <source>
        <dbReference type="Pfam" id="PF07859"/>
    </source>
</evidence>
<dbReference type="SUPFAM" id="SSF53474">
    <property type="entry name" value="alpha/beta-Hydrolases"/>
    <property type="match status" value="1"/>
</dbReference>
<dbReference type="PANTHER" id="PTHR48081:SF8">
    <property type="entry name" value="ALPHA_BETA HYDROLASE FOLD-3 DOMAIN-CONTAINING PROTEIN-RELATED"/>
    <property type="match status" value="1"/>
</dbReference>
<protein>
    <recommendedName>
        <fullName evidence="3">Alpha/beta hydrolase fold-3 domain-containing protein</fullName>
    </recommendedName>
</protein>
<gene>
    <name evidence="4" type="ORF">WJX75_001228</name>
</gene>
<dbReference type="PROSITE" id="PS01173">
    <property type="entry name" value="LIPASE_GDXG_HIS"/>
    <property type="match status" value="1"/>
</dbReference>
<accession>A0ABR2YAS2</accession>
<name>A0ABR2YAS2_9CHLO</name>
<comment type="similarity">
    <text evidence="1">Belongs to the 'GDXG' lipolytic enzyme family.</text>
</comment>
<comment type="caution">
    <text evidence="4">The sequence shown here is derived from an EMBL/GenBank/DDBJ whole genome shotgun (WGS) entry which is preliminary data.</text>
</comment>
<dbReference type="Gene3D" id="3.40.50.1820">
    <property type="entry name" value="alpha/beta hydrolase"/>
    <property type="match status" value="1"/>
</dbReference>
<evidence type="ECO:0000313" key="4">
    <source>
        <dbReference type="EMBL" id="KAK9901227.1"/>
    </source>
</evidence>
<dbReference type="InterPro" id="IPR013094">
    <property type="entry name" value="AB_hydrolase_3"/>
</dbReference>
<evidence type="ECO:0000256" key="1">
    <source>
        <dbReference type="ARBA" id="ARBA00010515"/>
    </source>
</evidence>
<evidence type="ECO:0000313" key="5">
    <source>
        <dbReference type="Proteomes" id="UP001491310"/>
    </source>
</evidence>
<dbReference type="InterPro" id="IPR002168">
    <property type="entry name" value="Lipase_GDXG_HIS_AS"/>
</dbReference>
<reference evidence="4 5" key="1">
    <citation type="journal article" date="2024" name="Nat. Commun.">
        <title>Phylogenomics reveals the evolutionary origins of lichenization in chlorophyte algae.</title>
        <authorList>
            <person name="Puginier C."/>
            <person name="Libourel C."/>
            <person name="Otte J."/>
            <person name="Skaloud P."/>
            <person name="Haon M."/>
            <person name="Grisel S."/>
            <person name="Petersen M."/>
            <person name="Berrin J.G."/>
            <person name="Delaux P.M."/>
            <person name="Dal Grande F."/>
            <person name="Keller J."/>
        </authorList>
    </citation>
    <scope>NUCLEOTIDE SEQUENCE [LARGE SCALE GENOMIC DNA]</scope>
    <source>
        <strain evidence="4 5">SAG 216-7</strain>
    </source>
</reference>
<sequence length="274" mass="29566">MHKVLDVMVPGGECDIPVRVYQASADAPSQVLVYFHGGGFVMGSIKSHDAVCRRLAKYSQALVASVEYRLPPEDPYPAGPNDCYAAAQWVHEHATELGVRPGSFTFGVAGDSAGANLAACLTLHARSTAFPHVDFQILICPVLQSIPEPLSGSHLDFKDGPVLTVAAGIMALSIYMGDIHKHHKDPAVFPLEAEDLSGLPPALIINAKIDILRDDGVMYAQRLKEAGLEADLHEFATEHVMMLFAPKEYPDISRQSFEAIAKFMKAYATALPGS</sequence>
<dbReference type="EMBL" id="JALJOT010000018">
    <property type="protein sequence ID" value="KAK9901227.1"/>
    <property type="molecule type" value="Genomic_DNA"/>
</dbReference>